<evidence type="ECO:0000259" key="4">
    <source>
        <dbReference type="Pfam" id="PF00496"/>
    </source>
</evidence>
<evidence type="ECO:0000256" key="3">
    <source>
        <dbReference type="ARBA" id="ARBA00022729"/>
    </source>
</evidence>
<evidence type="ECO:0000256" key="2">
    <source>
        <dbReference type="ARBA" id="ARBA00022448"/>
    </source>
</evidence>
<dbReference type="PANTHER" id="PTHR30290">
    <property type="entry name" value="PERIPLASMIC BINDING COMPONENT OF ABC TRANSPORTER"/>
    <property type="match status" value="1"/>
</dbReference>
<dbReference type="InterPro" id="IPR000914">
    <property type="entry name" value="SBP_5_dom"/>
</dbReference>
<keyword evidence="3" id="KW-0732">Signal</keyword>
<comment type="similarity">
    <text evidence="1">Belongs to the bacterial solute-binding protein 5 family.</text>
</comment>
<dbReference type="Proteomes" id="UP000219897">
    <property type="component" value="Unassembled WGS sequence"/>
</dbReference>
<feature type="domain" description="Solute-binding protein family 5" evidence="4">
    <location>
        <begin position="54"/>
        <end position="403"/>
    </location>
</feature>
<sequence>MTKAFGTTKHGGTLRFALDTKLMNLDPTGRITFADFHVISTMYDTLFEIDHNMQIQPGLVERWEIASDRSYKMFLRKNVRFHDGTLLTTEQVVWSLQYFRRVSLPIENIEVVDNHTFIIHLRYPYAPLLSQLASMAGLILSPKKTVLQGEKGAPSDIFVGTGPFQFIERTNEGVILKRNEHYWDVDEYSLPLPYIDRIEMPYYETGSQMLSQLRKGKLSLINEVPYSQVPQLADNKEIDYRGIAGNSFNGVRLNTERFPFSKKSLRQAFAYAFDREEMLQKINLGVGFPSHGPLPPGSWAYDPSFRPYTRNPEKVKELLAEAGYPNGFEFTIYVKSQEMFEMINFMAKHLQSYGIKMNIEVKDLSEFLNALVTRNYEAIFLGAAGGTDPDDLMYSLFHSKGSGNHTGYRNAEVDRLLEMARNELIQERRVELYRRAQAIIVDDSPFIFTRSGLSMIAKRKNIHHVSPHPDIAIRWKRIWINPNEKEICE</sequence>
<comment type="caution">
    <text evidence="5">The sequence shown here is derived from an EMBL/GenBank/DDBJ whole genome shotgun (WGS) entry which is preliminary data.</text>
</comment>
<reference evidence="5 6" key="1">
    <citation type="submission" date="2017-09" db="EMBL/GenBank/DDBJ databases">
        <title>Large-scale bioinformatics analysis of Bacillus genomes uncovers conserved roles of natural products in bacterial physiology.</title>
        <authorList>
            <consortium name="Agbiome Team Llc"/>
            <person name="Bleich R.M."/>
            <person name="Kirk G.J."/>
            <person name="Santa Maria K.C."/>
            <person name="Allen S.E."/>
            <person name="Farag S."/>
            <person name="Shank E.A."/>
            <person name="Bowers A."/>
        </authorList>
    </citation>
    <scope>NUCLEOTIDE SEQUENCE [LARGE SCALE GENOMIC DNA]</scope>
    <source>
        <strain evidence="5 6">AFS005140</strain>
    </source>
</reference>
<dbReference type="PIRSF" id="PIRSF002741">
    <property type="entry name" value="MppA"/>
    <property type="match status" value="1"/>
</dbReference>
<accession>A0ABD6RYF8</accession>
<evidence type="ECO:0000313" key="6">
    <source>
        <dbReference type="Proteomes" id="UP000219897"/>
    </source>
</evidence>
<dbReference type="InterPro" id="IPR030678">
    <property type="entry name" value="Peptide/Ni-bd"/>
</dbReference>
<gene>
    <name evidence="5" type="ORF">CN495_24945</name>
</gene>
<name>A0ABD6RYF8_BACTU</name>
<dbReference type="EMBL" id="NTYF01000103">
    <property type="protein sequence ID" value="PER47402.1"/>
    <property type="molecule type" value="Genomic_DNA"/>
</dbReference>
<proteinExistence type="inferred from homology"/>
<evidence type="ECO:0000313" key="5">
    <source>
        <dbReference type="EMBL" id="PER47402.1"/>
    </source>
</evidence>
<dbReference type="GO" id="GO:0042597">
    <property type="term" value="C:periplasmic space"/>
    <property type="evidence" value="ECO:0007669"/>
    <property type="project" value="UniProtKB-ARBA"/>
</dbReference>
<dbReference type="Gene3D" id="3.10.105.10">
    <property type="entry name" value="Dipeptide-binding Protein, Domain 3"/>
    <property type="match status" value="1"/>
</dbReference>
<dbReference type="PANTHER" id="PTHR30290:SF9">
    <property type="entry name" value="OLIGOPEPTIDE-BINDING PROTEIN APPA"/>
    <property type="match status" value="1"/>
</dbReference>
<dbReference type="RefSeq" id="WP_098223999.1">
    <property type="nucleotide sequence ID" value="NZ_NTVJ01000310.1"/>
</dbReference>
<organism evidence="5 6">
    <name type="scientific">Bacillus thuringiensis</name>
    <dbReference type="NCBI Taxonomy" id="1428"/>
    <lineage>
        <taxon>Bacteria</taxon>
        <taxon>Bacillati</taxon>
        <taxon>Bacillota</taxon>
        <taxon>Bacilli</taxon>
        <taxon>Bacillales</taxon>
        <taxon>Bacillaceae</taxon>
        <taxon>Bacillus</taxon>
        <taxon>Bacillus cereus group</taxon>
    </lineage>
</organism>
<evidence type="ECO:0000256" key="1">
    <source>
        <dbReference type="ARBA" id="ARBA00005695"/>
    </source>
</evidence>
<dbReference type="Gene3D" id="3.90.76.10">
    <property type="entry name" value="Dipeptide-binding Protein, Domain 1"/>
    <property type="match status" value="1"/>
</dbReference>
<keyword evidence="2" id="KW-0813">Transport</keyword>
<dbReference type="Pfam" id="PF00496">
    <property type="entry name" value="SBP_bac_5"/>
    <property type="match status" value="1"/>
</dbReference>
<protein>
    <recommendedName>
        <fullName evidence="4">Solute-binding protein family 5 domain-containing protein</fullName>
    </recommendedName>
</protein>
<dbReference type="AlphaFoldDB" id="A0ABD6RYF8"/>
<dbReference type="CDD" id="cd00995">
    <property type="entry name" value="PBP2_NikA_DppA_OppA_like"/>
    <property type="match status" value="1"/>
</dbReference>
<dbReference type="Gene3D" id="3.40.190.10">
    <property type="entry name" value="Periplasmic binding protein-like II"/>
    <property type="match status" value="1"/>
</dbReference>
<dbReference type="SUPFAM" id="SSF53850">
    <property type="entry name" value="Periplasmic binding protein-like II"/>
    <property type="match status" value="1"/>
</dbReference>
<dbReference type="InterPro" id="IPR039424">
    <property type="entry name" value="SBP_5"/>
</dbReference>